<dbReference type="PANTHER" id="PTHR23137:SF6">
    <property type="entry name" value="VESICLE TRANSPORT PROTEIN"/>
    <property type="match status" value="1"/>
</dbReference>
<feature type="transmembrane region" description="Helical" evidence="8">
    <location>
        <begin position="211"/>
        <end position="229"/>
    </location>
</feature>
<gene>
    <name evidence="9" type="ORF">NSCI0253_LOCUS11005</name>
</gene>
<comment type="similarity">
    <text evidence="7 8">Belongs to the SFT2 family.</text>
</comment>
<feature type="transmembrane region" description="Helical" evidence="8">
    <location>
        <begin position="119"/>
        <end position="139"/>
    </location>
</feature>
<dbReference type="AlphaFoldDB" id="A0A7S0ZYE5"/>
<evidence type="ECO:0000256" key="2">
    <source>
        <dbReference type="ARBA" id="ARBA00022448"/>
    </source>
</evidence>
<keyword evidence="5 8" id="KW-1133">Transmembrane helix</keyword>
<feature type="transmembrane region" description="Helical" evidence="8">
    <location>
        <begin position="187"/>
        <end position="205"/>
    </location>
</feature>
<keyword evidence="4 8" id="KW-0653">Protein transport</keyword>
<dbReference type="GO" id="GO:0015031">
    <property type="term" value="P:protein transport"/>
    <property type="evidence" value="ECO:0007669"/>
    <property type="project" value="UniProtKB-KW"/>
</dbReference>
<evidence type="ECO:0000256" key="5">
    <source>
        <dbReference type="ARBA" id="ARBA00022989"/>
    </source>
</evidence>
<dbReference type="GO" id="GO:0016020">
    <property type="term" value="C:membrane"/>
    <property type="evidence" value="ECO:0007669"/>
    <property type="project" value="UniProtKB-SubCell"/>
</dbReference>
<evidence type="ECO:0000256" key="4">
    <source>
        <dbReference type="ARBA" id="ARBA00022927"/>
    </source>
</evidence>
<dbReference type="PANTHER" id="PTHR23137">
    <property type="entry name" value="VESICLE TRANSPORT PROTEIN-RELATED"/>
    <property type="match status" value="1"/>
</dbReference>
<keyword evidence="6 8" id="KW-0472">Membrane</keyword>
<dbReference type="EMBL" id="HBFQ01015884">
    <property type="protein sequence ID" value="CAD8836657.1"/>
    <property type="molecule type" value="Transcribed_RNA"/>
</dbReference>
<proteinExistence type="inferred from homology"/>
<keyword evidence="3 8" id="KW-0812">Transmembrane</keyword>
<dbReference type="GO" id="GO:0005737">
    <property type="term" value="C:cytoplasm"/>
    <property type="evidence" value="ECO:0007669"/>
    <property type="project" value="UniProtKB-ARBA"/>
</dbReference>
<evidence type="ECO:0000256" key="3">
    <source>
        <dbReference type="ARBA" id="ARBA00022692"/>
    </source>
</evidence>
<comment type="function">
    <text evidence="8">May be involved in fusion of retrograde transport vesicles derived from an endocytic compartment with the Golgi complex.</text>
</comment>
<evidence type="ECO:0000256" key="6">
    <source>
        <dbReference type="ARBA" id="ARBA00023136"/>
    </source>
</evidence>
<name>A0A7S0ZYE5_NOCSC</name>
<protein>
    <recommendedName>
        <fullName evidence="8">Vesicle transport protein</fullName>
    </recommendedName>
</protein>
<keyword evidence="2 8" id="KW-0813">Transport</keyword>
<feature type="transmembrane region" description="Helical" evidence="8">
    <location>
        <begin position="145"/>
        <end position="167"/>
    </location>
</feature>
<reference evidence="9" key="1">
    <citation type="submission" date="2021-01" db="EMBL/GenBank/DDBJ databases">
        <authorList>
            <person name="Corre E."/>
            <person name="Pelletier E."/>
            <person name="Niang G."/>
            <person name="Scheremetjew M."/>
            <person name="Finn R."/>
            <person name="Kale V."/>
            <person name="Holt S."/>
            <person name="Cochrane G."/>
            <person name="Meng A."/>
            <person name="Brown T."/>
            <person name="Cohen L."/>
        </authorList>
    </citation>
    <scope>NUCLEOTIDE SEQUENCE</scope>
</reference>
<dbReference type="GO" id="GO:0012505">
    <property type="term" value="C:endomembrane system"/>
    <property type="evidence" value="ECO:0007669"/>
    <property type="project" value="UniProtKB-ARBA"/>
</dbReference>
<dbReference type="InterPro" id="IPR007305">
    <property type="entry name" value="Vesicle_transpt_Got1/SFT2"/>
</dbReference>
<dbReference type="InterPro" id="IPR011691">
    <property type="entry name" value="Vesicle_transpt_SFT2"/>
</dbReference>
<evidence type="ECO:0000256" key="1">
    <source>
        <dbReference type="ARBA" id="ARBA00004141"/>
    </source>
</evidence>
<organism evidence="9">
    <name type="scientific">Noctiluca scintillans</name>
    <name type="common">Sea sparkle</name>
    <name type="synonym">Red tide dinoflagellate</name>
    <dbReference type="NCBI Taxonomy" id="2966"/>
    <lineage>
        <taxon>Eukaryota</taxon>
        <taxon>Sar</taxon>
        <taxon>Alveolata</taxon>
        <taxon>Dinophyceae</taxon>
        <taxon>Noctilucales</taxon>
        <taxon>Noctilucaceae</taxon>
        <taxon>Noctiluca</taxon>
    </lineage>
</organism>
<evidence type="ECO:0000256" key="8">
    <source>
        <dbReference type="RuleBase" id="RU363111"/>
    </source>
</evidence>
<dbReference type="Pfam" id="PF04178">
    <property type="entry name" value="Got1"/>
    <property type="match status" value="1"/>
</dbReference>
<comment type="subcellular location">
    <subcellularLocation>
        <location evidence="1 8">Membrane</location>
        <topology evidence="1 8">Multi-pass membrane protein</topology>
    </subcellularLocation>
</comment>
<dbReference type="GO" id="GO:0016192">
    <property type="term" value="P:vesicle-mediated transport"/>
    <property type="evidence" value="ECO:0007669"/>
    <property type="project" value="InterPro"/>
</dbReference>
<sequence length="253" mass="28086">MNIHNIPFSVRPGLGNLFGSESQHSRGSCDDLFNPYTGIETDDSVSRIQSFYDLNGSSVRGIFSSAASSFGWSRPKSTILPLKNSQSALLCHASPSLWDDEDNLGTTCCPNLSIRRRMLGAICLLCLGQCLQASCWFYFGSVMLGFPAKFATCYTLGNFVMMCASLFFSGPTQQMKQIMLKQRGSTLALFMSTMLLTLVTVYSRSFVGRSFLLILFVVVQYMALAWYILSYVPRGQQVAGKVMRKLSCWCCTL</sequence>
<evidence type="ECO:0000313" key="9">
    <source>
        <dbReference type="EMBL" id="CAD8836657.1"/>
    </source>
</evidence>
<accession>A0A7S0ZYE5</accession>
<evidence type="ECO:0000256" key="7">
    <source>
        <dbReference type="ARBA" id="ARBA00025800"/>
    </source>
</evidence>